<reference evidence="4" key="1">
    <citation type="submission" date="2016-04" db="EMBL/GenBank/DDBJ databases">
        <authorList>
            <person name="Nguyen H.D."/>
            <person name="Kesanakurti P."/>
            <person name="Cullis J."/>
            <person name="Levesque C.A."/>
            <person name="Hambleton S."/>
        </authorList>
    </citation>
    <scope>NUCLEOTIDE SEQUENCE</scope>
    <source>
        <strain evidence="4">DAOMC 238032</strain>
    </source>
</reference>
<feature type="compositionally biased region" description="Low complexity" evidence="1">
    <location>
        <begin position="189"/>
        <end position="198"/>
    </location>
</feature>
<evidence type="ECO:0000313" key="5">
    <source>
        <dbReference type="Proteomes" id="UP000077671"/>
    </source>
</evidence>
<accession>A0A177V5W3</accession>
<organism evidence="4 5">
    <name type="scientific">Tilletia caries</name>
    <name type="common">wheat bunt fungus</name>
    <dbReference type="NCBI Taxonomy" id="13290"/>
    <lineage>
        <taxon>Eukaryota</taxon>
        <taxon>Fungi</taxon>
        <taxon>Dikarya</taxon>
        <taxon>Basidiomycota</taxon>
        <taxon>Ustilaginomycotina</taxon>
        <taxon>Exobasidiomycetes</taxon>
        <taxon>Tilletiales</taxon>
        <taxon>Tilletiaceae</taxon>
        <taxon>Tilletia</taxon>
    </lineage>
</organism>
<gene>
    <name evidence="4" type="ORF">A4X03_0g7230</name>
    <name evidence="3" type="ORF">JKIAZH3_G9425</name>
</gene>
<feature type="transmembrane region" description="Helical" evidence="2">
    <location>
        <begin position="43"/>
        <end position="63"/>
    </location>
</feature>
<feature type="region of interest" description="Disordered" evidence="1">
    <location>
        <begin position="79"/>
        <end position="253"/>
    </location>
</feature>
<evidence type="ECO:0000313" key="6">
    <source>
        <dbReference type="Proteomes" id="UP000836402"/>
    </source>
</evidence>
<sequence>MAPSISSSDSLRSALLLARQSTTDDSDNYCSFYGCGLGVGARAGIIAGIILCLLVLGSLAAGVRRRRLQRMHQAIYVQQSRPNGAGNPYAAGSLGGYPPQAARPQNQWYAGPPPGTPPVEDSPYAPPYGYKAPEGGLGNGDASPNQYPPPPGPPPAAALSNTATGPQSQMPSSAAPSTGPLSNHPTGGSAAAAAPASSEPNTTSMPSMPEPAMYANHTGNTSAIPSVPPPAYQPNDSSAPNATVSNNNNTTAI</sequence>
<feature type="compositionally biased region" description="Low complexity" evidence="1">
    <location>
        <begin position="166"/>
        <end position="177"/>
    </location>
</feature>
<dbReference type="AlphaFoldDB" id="A0A177V5W3"/>
<evidence type="ECO:0000256" key="1">
    <source>
        <dbReference type="SAM" id="MobiDB-lite"/>
    </source>
</evidence>
<dbReference type="EMBL" id="CAJHJG010003554">
    <property type="protein sequence ID" value="CAD6933004.1"/>
    <property type="molecule type" value="Genomic_DNA"/>
</dbReference>
<evidence type="ECO:0000313" key="4">
    <source>
        <dbReference type="EMBL" id="KAE8246675.1"/>
    </source>
</evidence>
<dbReference type="Proteomes" id="UP000077671">
    <property type="component" value="Unassembled WGS sequence"/>
</dbReference>
<evidence type="ECO:0000256" key="2">
    <source>
        <dbReference type="SAM" id="Phobius"/>
    </source>
</evidence>
<keyword evidence="2" id="KW-0812">Transmembrane</keyword>
<keyword evidence="2" id="KW-1133">Transmembrane helix</keyword>
<proteinExistence type="predicted"/>
<feature type="compositionally biased region" description="Pro residues" evidence="1">
    <location>
        <begin position="146"/>
        <end position="156"/>
    </location>
</feature>
<protein>
    <submittedName>
        <fullName evidence="4">Uncharacterized protein</fullName>
    </submittedName>
</protein>
<evidence type="ECO:0000313" key="3">
    <source>
        <dbReference type="EMBL" id="CAD6933004.1"/>
    </source>
</evidence>
<feature type="compositionally biased region" description="Low complexity" evidence="1">
    <location>
        <begin position="237"/>
        <end position="253"/>
    </location>
</feature>
<keyword evidence="6" id="KW-1185">Reference proteome</keyword>
<keyword evidence="2" id="KW-0472">Membrane</keyword>
<reference evidence="3" key="3">
    <citation type="submission" date="2020-10" db="EMBL/GenBank/DDBJ databases">
        <authorList>
            <person name="Sedaghatjoo S."/>
        </authorList>
    </citation>
    <scope>NUCLEOTIDE SEQUENCE</scope>
    <source>
        <strain evidence="3">AZH3</strain>
    </source>
</reference>
<name>A0A177V5W3_9BASI</name>
<reference evidence="4" key="2">
    <citation type="journal article" date="2019" name="IMA Fungus">
        <title>Genome sequencing and comparison of five Tilletia species to identify candidate genes for the detection of regulated species infecting wheat.</title>
        <authorList>
            <person name="Nguyen H.D.T."/>
            <person name="Sultana T."/>
            <person name="Kesanakurti P."/>
            <person name="Hambleton S."/>
        </authorList>
    </citation>
    <scope>NUCLEOTIDE SEQUENCE</scope>
    <source>
        <strain evidence="4">DAOMC 238032</strain>
    </source>
</reference>
<dbReference type="Proteomes" id="UP000836402">
    <property type="component" value="Unassembled WGS sequence"/>
</dbReference>
<dbReference type="EMBL" id="LWDD02001631">
    <property type="protein sequence ID" value="KAE8246675.1"/>
    <property type="molecule type" value="Genomic_DNA"/>
</dbReference>
<comment type="caution">
    <text evidence="4">The sequence shown here is derived from an EMBL/GenBank/DDBJ whole genome shotgun (WGS) entry which is preliminary data.</text>
</comment>